<dbReference type="Proteomes" id="UP000466442">
    <property type="component" value="Unassembled WGS sequence"/>
</dbReference>
<dbReference type="EMBL" id="WIXP02000011">
    <property type="protein sequence ID" value="KAF6202556.1"/>
    <property type="molecule type" value="Genomic_DNA"/>
</dbReference>
<gene>
    <name evidence="3" type="ORF">GE061_002954</name>
</gene>
<organism evidence="3 4">
    <name type="scientific">Apolygus lucorum</name>
    <name type="common">Small green plant bug</name>
    <name type="synonym">Lygocoris lucorum</name>
    <dbReference type="NCBI Taxonomy" id="248454"/>
    <lineage>
        <taxon>Eukaryota</taxon>
        <taxon>Metazoa</taxon>
        <taxon>Ecdysozoa</taxon>
        <taxon>Arthropoda</taxon>
        <taxon>Hexapoda</taxon>
        <taxon>Insecta</taxon>
        <taxon>Pterygota</taxon>
        <taxon>Neoptera</taxon>
        <taxon>Paraneoptera</taxon>
        <taxon>Hemiptera</taxon>
        <taxon>Heteroptera</taxon>
        <taxon>Panheteroptera</taxon>
        <taxon>Cimicomorpha</taxon>
        <taxon>Miridae</taxon>
        <taxon>Mirini</taxon>
        <taxon>Apolygus</taxon>
    </lineage>
</organism>
<dbReference type="AlphaFoldDB" id="A0A8S9X394"/>
<feature type="chain" id="PRO_5035923316" evidence="2">
    <location>
        <begin position="23"/>
        <end position="245"/>
    </location>
</feature>
<evidence type="ECO:0000313" key="4">
    <source>
        <dbReference type="Proteomes" id="UP000466442"/>
    </source>
</evidence>
<keyword evidence="4" id="KW-1185">Reference proteome</keyword>
<feature type="signal peptide" evidence="2">
    <location>
        <begin position="1"/>
        <end position="22"/>
    </location>
</feature>
<proteinExistence type="predicted"/>
<evidence type="ECO:0000313" key="3">
    <source>
        <dbReference type="EMBL" id="KAF6202556.1"/>
    </source>
</evidence>
<evidence type="ECO:0000256" key="1">
    <source>
        <dbReference type="SAM" id="MobiDB-lite"/>
    </source>
</evidence>
<evidence type="ECO:0000256" key="2">
    <source>
        <dbReference type="SAM" id="SignalP"/>
    </source>
</evidence>
<feature type="region of interest" description="Disordered" evidence="1">
    <location>
        <begin position="225"/>
        <end position="245"/>
    </location>
</feature>
<sequence>MSSNIAVLIGIVLAGVCAPITAYLDTPSVGSFSPQSYYFPQSSYRSINPSNLGTNLDSYSNTAYNNQDKALSNVNQVPALSYQNAYNPIYVPLMSLQNKAMDPQKNPGFQSRKTINPSYLGKNIDSYPYTGYYNQNNIPGLSYQTSYEPVPPVSFQNQSMEPQKKPGLLSRLKDLITGGLRKARNLVSSIRSKLHSNRETGREDEKKPNKIVAWGKKLVSSINSRFHRPQSTESTLNITTTSRLK</sequence>
<name>A0A8S9X394_APOLU</name>
<comment type="caution">
    <text evidence="3">The sequence shown here is derived from an EMBL/GenBank/DDBJ whole genome shotgun (WGS) entry which is preliminary data.</text>
</comment>
<accession>A0A8S9X394</accession>
<protein>
    <submittedName>
        <fullName evidence="3">Uncharacterized protein</fullName>
    </submittedName>
</protein>
<keyword evidence="2" id="KW-0732">Signal</keyword>
<reference evidence="3" key="1">
    <citation type="journal article" date="2021" name="Mol. Ecol. Resour.">
        <title>Apolygus lucorum genome provides insights into omnivorousness and mesophyll feeding.</title>
        <authorList>
            <person name="Liu Y."/>
            <person name="Liu H."/>
            <person name="Wang H."/>
            <person name="Huang T."/>
            <person name="Liu B."/>
            <person name="Yang B."/>
            <person name="Yin L."/>
            <person name="Li B."/>
            <person name="Zhang Y."/>
            <person name="Zhang S."/>
            <person name="Jiang F."/>
            <person name="Zhang X."/>
            <person name="Ren Y."/>
            <person name="Wang B."/>
            <person name="Wang S."/>
            <person name="Lu Y."/>
            <person name="Wu K."/>
            <person name="Fan W."/>
            <person name="Wang G."/>
        </authorList>
    </citation>
    <scope>NUCLEOTIDE SEQUENCE</scope>
    <source>
        <strain evidence="3">12Hb</strain>
    </source>
</reference>